<accession>A0A316VHL5</accession>
<comment type="subunit">
    <text evidence="3">Monomer.</text>
</comment>
<keyword evidence="12" id="KW-1185">Reference proteome</keyword>
<dbReference type="EC" id="3.4.21.-" evidence="7"/>
<dbReference type="Pfam" id="PF02897">
    <property type="entry name" value="Peptidase_S9_N"/>
    <property type="match status" value="1"/>
</dbReference>
<evidence type="ECO:0000256" key="3">
    <source>
        <dbReference type="ARBA" id="ARBA00011245"/>
    </source>
</evidence>
<evidence type="ECO:0000313" key="11">
    <source>
        <dbReference type="EMBL" id="PWN34995.1"/>
    </source>
</evidence>
<evidence type="ECO:0000256" key="6">
    <source>
        <dbReference type="ARBA" id="ARBA00022825"/>
    </source>
</evidence>
<dbReference type="Gene3D" id="3.40.50.1820">
    <property type="entry name" value="alpha/beta hydrolase"/>
    <property type="match status" value="1"/>
</dbReference>
<feature type="chain" id="PRO_5016322594" description="Prolyl endopeptidase" evidence="8">
    <location>
        <begin position="25"/>
        <end position="756"/>
    </location>
</feature>
<comment type="similarity">
    <text evidence="2 7">Belongs to the peptidase S9A family.</text>
</comment>
<organism evidence="11 12">
    <name type="scientific">Meira miltonrushii</name>
    <dbReference type="NCBI Taxonomy" id="1280837"/>
    <lineage>
        <taxon>Eukaryota</taxon>
        <taxon>Fungi</taxon>
        <taxon>Dikarya</taxon>
        <taxon>Basidiomycota</taxon>
        <taxon>Ustilaginomycotina</taxon>
        <taxon>Exobasidiomycetes</taxon>
        <taxon>Exobasidiales</taxon>
        <taxon>Brachybasidiaceae</taxon>
        <taxon>Meira</taxon>
    </lineage>
</organism>
<dbReference type="PRINTS" id="PR00862">
    <property type="entry name" value="PROLIGOPTASE"/>
</dbReference>
<dbReference type="InterPro" id="IPR023302">
    <property type="entry name" value="Pept_S9A_N"/>
</dbReference>
<evidence type="ECO:0000256" key="4">
    <source>
        <dbReference type="ARBA" id="ARBA00022670"/>
    </source>
</evidence>
<dbReference type="InterPro" id="IPR002470">
    <property type="entry name" value="Peptidase_S9A"/>
</dbReference>
<dbReference type="PANTHER" id="PTHR42881:SF2">
    <property type="entry name" value="PROLYL ENDOPEPTIDASE"/>
    <property type="match status" value="1"/>
</dbReference>
<dbReference type="Pfam" id="PF00326">
    <property type="entry name" value="Peptidase_S9"/>
    <property type="match status" value="1"/>
</dbReference>
<dbReference type="InParanoid" id="A0A316VHL5"/>
<evidence type="ECO:0000256" key="2">
    <source>
        <dbReference type="ARBA" id="ARBA00005228"/>
    </source>
</evidence>
<keyword evidence="5 7" id="KW-0378">Hydrolase</keyword>
<feature type="domain" description="Peptidase S9A N-terminal" evidence="10">
    <location>
        <begin position="53"/>
        <end position="469"/>
    </location>
</feature>
<dbReference type="Gene3D" id="2.130.10.120">
    <property type="entry name" value="Prolyl oligopeptidase, N-terminal domain"/>
    <property type="match status" value="1"/>
</dbReference>
<protein>
    <recommendedName>
        <fullName evidence="7">Prolyl endopeptidase</fullName>
        <ecNumber evidence="7">3.4.21.-</ecNumber>
    </recommendedName>
</protein>
<dbReference type="InterPro" id="IPR001375">
    <property type="entry name" value="Peptidase_S9_cat"/>
</dbReference>
<evidence type="ECO:0000256" key="5">
    <source>
        <dbReference type="ARBA" id="ARBA00022801"/>
    </source>
</evidence>
<evidence type="ECO:0000259" key="10">
    <source>
        <dbReference type="Pfam" id="PF02897"/>
    </source>
</evidence>
<proteinExistence type="inferred from homology"/>
<evidence type="ECO:0000256" key="1">
    <source>
        <dbReference type="ARBA" id="ARBA00001070"/>
    </source>
</evidence>
<keyword evidence="8" id="KW-0732">Signal</keyword>
<feature type="domain" description="Peptidase S9 prolyl oligopeptidase catalytic" evidence="9">
    <location>
        <begin position="543"/>
        <end position="740"/>
    </location>
</feature>
<dbReference type="RefSeq" id="XP_025355297.1">
    <property type="nucleotide sequence ID" value="XM_025497682.1"/>
</dbReference>
<reference evidence="11 12" key="1">
    <citation type="journal article" date="2018" name="Mol. Biol. Evol.">
        <title>Broad Genomic Sampling Reveals a Smut Pathogenic Ancestry of the Fungal Clade Ustilaginomycotina.</title>
        <authorList>
            <person name="Kijpornyongpan T."/>
            <person name="Mondo S.J."/>
            <person name="Barry K."/>
            <person name="Sandor L."/>
            <person name="Lee J."/>
            <person name="Lipzen A."/>
            <person name="Pangilinan J."/>
            <person name="LaButti K."/>
            <person name="Hainaut M."/>
            <person name="Henrissat B."/>
            <person name="Grigoriev I.V."/>
            <person name="Spatafora J.W."/>
            <person name="Aime M.C."/>
        </authorList>
    </citation>
    <scope>NUCLEOTIDE SEQUENCE [LARGE SCALE GENOMIC DNA]</scope>
    <source>
        <strain evidence="11 12">MCA 3882</strain>
    </source>
</reference>
<dbReference type="PANTHER" id="PTHR42881">
    <property type="entry name" value="PROLYL ENDOPEPTIDASE"/>
    <property type="match status" value="1"/>
</dbReference>
<evidence type="ECO:0000259" key="9">
    <source>
        <dbReference type="Pfam" id="PF00326"/>
    </source>
</evidence>
<evidence type="ECO:0000256" key="7">
    <source>
        <dbReference type="RuleBase" id="RU368024"/>
    </source>
</evidence>
<evidence type="ECO:0000313" key="12">
    <source>
        <dbReference type="Proteomes" id="UP000245771"/>
    </source>
</evidence>
<feature type="signal peptide" evidence="8">
    <location>
        <begin position="1"/>
        <end position="24"/>
    </location>
</feature>
<evidence type="ECO:0000256" key="8">
    <source>
        <dbReference type="SAM" id="SignalP"/>
    </source>
</evidence>
<dbReference type="GO" id="GO:0005829">
    <property type="term" value="C:cytosol"/>
    <property type="evidence" value="ECO:0007669"/>
    <property type="project" value="TreeGrafter"/>
</dbReference>
<keyword evidence="6 7" id="KW-0720">Serine protease</keyword>
<dbReference type="SUPFAM" id="SSF50993">
    <property type="entry name" value="Peptidase/esterase 'gauge' domain"/>
    <property type="match status" value="1"/>
</dbReference>
<gene>
    <name evidence="11" type="ORF">FA14DRAFT_154424</name>
</gene>
<dbReference type="Proteomes" id="UP000245771">
    <property type="component" value="Unassembled WGS sequence"/>
</dbReference>
<dbReference type="InterPro" id="IPR029058">
    <property type="entry name" value="AB_hydrolase_fold"/>
</dbReference>
<dbReference type="SUPFAM" id="SSF53474">
    <property type="entry name" value="alpha/beta-Hydrolases"/>
    <property type="match status" value="1"/>
</dbReference>
<name>A0A316VHL5_9BASI</name>
<dbReference type="EMBL" id="KZ819603">
    <property type="protein sequence ID" value="PWN34995.1"/>
    <property type="molecule type" value="Genomic_DNA"/>
</dbReference>
<keyword evidence="4 7" id="KW-0645">Protease</keyword>
<dbReference type="InterPro" id="IPR051167">
    <property type="entry name" value="Prolyl_oligopep/macrocyclase"/>
</dbReference>
<dbReference type="GO" id="GO:0006508">
    <property type="term" value="P:proteolysis"/>
    <property type="evidence" value="ECO:0007669"/>
    <property type="project" value="UniProtKB-KW"/>
</dbReference>
<dbReference type="GeneID" id="37019463"/>
<comment type="catalytic activity">
    <reaction evidence="1">
        <text>Hydrolysis of Pro-|-Xaa &gt;&gt; Ala-|-Xaa in oligopeptides.</text>
        <dbReference type="EC" id="3.4.21.26"/>
    </reaction>
</comment>
<dbReference type="AlphaFoldDB" id="A0A316VHL5"/>
<dbReference type="GO" id="GO:0070012">
    <property type="term" value="F:oligopeptidase activity"/>
    <property type="evidence" value="ECO:0007669"/>
    <property type="project" value="TreeGrafter"/>
</dbReference>
<dbReference type="OrthoDB" id="248387at2759"/>
<dbReference type="GO" id="GO:0004252">
    <property type="term" value="F:serine-type endopeptidase activity"/>
    <property type="evidence" value="ECO:0007669"/>
    <property type="project" value="UniProtKB-UniRule"/>
</dbReference>
<sequence>MRLSVRTLVFVATLIALVVWPIEGNNHKHPSARRLVYPPVRRVNQTWSYRSAKTNGNVTFDDPYYWLEGSNDDKDIQQFIADQSNVTETYMQGCKEKDAILKSLTEASTYDRYNDVELIEPNKGGNPFYIYSLIRAGDQPPVWYTASVAEFKSGKKINFETPPGKPFLNETLLSPDGTDSILYHSTSPDGKIFGYLVVGNGEVGTWYFRRFDSPLVNVKTRPSGGEGRLNDTLLLSSDAILWTPDSGCIFYSQTVNSNGGTNTDLDYKIRYHAWGTDNTNDITVFDGKNAGELGILTYFFAFLSNDGRWLIISGSYEVTTENMVSYATLLEVINNTFYIKTNKDAKNLKVSKIHLDWNKAKQVKDFTELQDRPEVIDVIPERNNASITPFDFGPYMIAQDKIAAVYVENGQYTLYVYHAEDGRLIQRLIPDAKGRIFQVTGNQDSTTLIVAFTTWNHPRVLYEFVVNDDHVDTSIVTAQRITGANPDDFTIEEIYATSKDGTKVPYFITYRKGTRKDGKSPLWLHAYGGYGIVDNLYYKPSYFDFLRSYDGYFVWGSPRGGGDKGGDWHDAATGLKKQKTFDDTLAILNSVVALKYTSPGMIIVEGVSGGGMLFGAVTNQAAQGLIGVSLLVRAPLDIFEFELRNTIGAFNREELGDVTTPEGFDAVFAWSPYQNIDPHKSYPAVFLTPGTGDERVPPSHSYKFLSKLQYLHPNNKSPLLMYVQKDKKGHIASTAEENIYQFCIIEESLGISRRKM</sequence>